<gene>
    <name evidence="1" type="ORF">METZ01_LOCUS240041</name>
</gene>
<protein>
    <recommendedName>
        <fullName evidence="2">Cellulosomal protein</fullName>
    </recommendedName>
</protein>
<dbReference type="EMBL" id="UINC01061524">
    <property type="protein sequence ID" value="SVB87187.1"/>
    <property type="molecule type" value="Genomic_DNA"/>
</dbReference>
<name>A0A382HJS3_9ZZZZ</name>
<sequence length="440" mass="50326">VKHLLLTTITAVVLIGSGKFQQSPAAVLNSAEELFALDNFLEVKIQINPLLWDRLRYQYRDITKERKPGEAFKSNYAYLPARVSINDEDLGEVGLRKKGLIGSSSTQRPSLKIKFNHSKKRRKYLGLERLTLNNNIQDPSLVKQYLCYKLFRKAGLPAPRCNFARVHVNGQYLGVYTNVESIRKPFLKRAFNDSDGDLYEGMINDFREGMYETFEIKDGAGKKMKSIARAVKALSKEGDDQLTELGQAIDIDQFINFWVLEIITGHWDGYNGNLNNFFVYSSSEDKRLRFIPWGTDGAWSMFNPFIGAKTARMTNASSLLARTIYLQPETRKTYRTALAYHLEKTWNEEEILSDIKEIHKMVEKHVIGSTKGMKVAARNIREYIRTNRTTLESELAGPEPQWTIPLKRSEPVQIVGDLEANFILPVTEMIQEGEKPNNDI</sequence>
<dbReference type="PANTHER" id="PTHR40050">
    <property type="entry name" value="INNER SPORE COAT PROTEIN H"/>
    <property type="match status" value="1"/>
</dbReference>
<dbReference type="PANTHER" id="PTHR40050:SF1">
    <property type="entry name" value="INNER SPORE COAT PROTEIN H"/>
    <property type="match status" value="1"/>
</dbReference>
<feature type="non-terminal residue" evidence="1">
    <location>
        <position position="1"/>
    </location>
</feature>
<accession>A0A382HJS3</accession>
<dbReference type="InterPro" id="IPR014867">
    <property type="entry name" value="Spore_coat_CotH_CotH2/3/7"/>
</dbReference>
<dbReference type="Pfam" id="PF08757">
    <property type="entry name" value="CotH"/>
    <property type="match status" value="1"/>
</dbReference>
<evidence type="ECO:0008006" key="2">
    <source>
        <dbReference type="Google" id="ProtNLM"/>
    </source>
</evidence>
<organism evidence="1">
    <name type="scientific">marine metagenome</name>
    <dbReference type="NCBI Taxonomy" id="408172"/>
    <lineage>
        <taxon>unclassified sequences</taxon>
        <taxon>metagenomes</taxon>
        <taxon>ecological metagenomes</taxon>
    </lineage>
</organism>
<feature type="non-terminal residue" evidence="1">
    <location>
        <position position="440"/>
    </location>
</feature>
<dbReference type="AlphaFoldDB" id="A0A382HJS3"/>
<proteinExistence type="predicted"/>
<evidence type="ECO:0000313" key="1">
    <source>
        <dbReference type="EMBL" id="SVB87187.1"/>
    </source>
</evidence>
<reference evidence="1" key="1">
    <citation type="submission" date="2018-05" db="EMBL/GenBank/DDBJ databases">
        <authorList>
            <person name="Lanie J.A."/>
            <person name="Ng W.-L."/>
            <person name="Kazmierczak K.M."/>
            <person name="Andrzejewski T.M."/>
            <person name="Davidsen T.M."/>
            <person name="Wayne K.J."/>
            <person name="Tettelin H."/>
            <person name="Glass J.I."/>
            <person name="Rusch D."/>
            <person name="Podicherti R."/>
            <person name="Tsui H.-C.T."/>
            <person name="Winkler M.E."/>
        </authorList>
    </citation>
    <scope>NUCLEOTIDE SEQUENCE</scope>
</reference>